<name>A0ABS2KGI3_9GAMM</name>
<evidence type="ECO:0000313" key="7">
    <source>
        <dbReference type="EMBL" id="MBM7129488.1"/>
    </source>
</evidence>
<dbReference type="Pfam" id="PF00535">
    <property type="entry name" value="Glycos_transf_2"/>
    <property type="match status" value="1"/>
</dbReference>
<accession>A0ABS2KGI3</accession>
<dbReference type="InterPro" id="IPR029044">
    <property type="entry name" value="Nucleotide-diphossugar_trans"/>
</dbReference>
<evidence type="ECO:0000256" key="3">
    <source>
        <dbReference type="ARBA" id="ARBA00022679"/>
    </source>
</evidence>
<keyword evidence="5" id="KW-0812">Transmembrane</keyword>
<evidence type="ECO:0000256" key="1">
    <source>
        <dbReference type="ARBA" id="ARBA00006739"/>
    </source>
</evidence>
<protein>
    <submittedName>
        <fullName evidence="7">Glycosyltransferase family 2 protein</fullName>
    </submittedName>
</protein>
<comment type="caution">
    <text evidence="7">The sequence shown here is derived from an EMBL/GenBank/DDBJ whole genome shotgun (WGS) entry which is preliminary data.</text>
</comment>
<feature type="transmembrane region" description="Helical" evidence="5">
    <location>
        <begin position="20"/>
        <end position="45"/>
    </location>
</feature>
<evidence type="ECO:0000313" key="8">
    <source>
        <dbReference type="Proteomes" id="UP001430193"/>
    </source>
</evidence>
<dbReference type="RefSeq" id="WP_204631110.1">
    <property type="nucleotide sequence ID" value="NZ_BSOC01000003.1"/>
</dbReference>
<dbReference type="CDD" id="cd06423">
    <property type="entry name" value="CESA_like"/>
    <property type="match status" value="1"/>
</dbReference>
<feature type="domain" description="Glycosyltransferase 2-like" evidence="6">
    <location>
        <begin position="74"/>
        <end position="213"/>
    </location>
</feature>
<feature type="transmembrane region" description="Helical" evidence="5">
    <location>
        <begin position="398"/>
        <end position="419"/>
    </location>
</feature>
<evidence type="ECO:0000256" key="2">
    <source>
        <dbReference type="ARBA" id="ARBA00022676"/>
    </source>
</evidence>
<evidence type="ECO:0000256" key="5">
    <source>
        <dbReference type="SAM" id="Phobius"/>
    </source>
</evidence>
<dbReference type="PANTHER" id="PTHR43630:SF1">
    <property type="entry name" value="POLY-BETA-1,6-N-ACETYL-D-GLUCOSAMINE SYNTHASE"/>
    <property type="match status" value="1"/>
</dbReference>
<dbReference type="Proteomes" id="UP001430193">
    <property type="component" value="Unassembled WGS sequence"/>
</dbReference>
<gene>
    <name evidence="7" type="ORF">ISS99_08120</name>
</gene>
<evidence type="ECO:0000256" key="4">
    <source>
        <dbReference type="SAM" id="MobiDB-lite"/>
    </source>
</evidence>
<dbReference type="PANTHER" id="PTHR43630">
    <property type="entry name" value="POLY-BETA-1,6-N-ACETYL-D-GLUCOSAMINE SYNTHASE"/>
    <property type="match status" value="1"/>
</dbReference>
<keyword evidence="3" id="KW-0808">Transferase</keyword>
<proteinExistence type="inferred from homology"/>
<keyword evidence="5" id="KW-0472">Membrane</keyword>
<dbReference type="Gene3D" id="3.90.550.10">
    <property type="entry name" value="Spore Coat Polysaccharide Biosynthesis Protein SpsA, Chain A"/>
    <property type="match status" value="1"/>
</dbReference>
<dbReference type="EMBL" id="JADIKF010000038">
    <property type="protein sequence ID" value="MBM7129488.1"/>
    <property type="molecule type" value="Genomic_DNA"/>
</dbReference>
<dbReference type="SUPFAM" id="SSF53448">
    <property type="entry name" value="Nucleotide-diphospho-sugar transferases"/>
    <property type="match status" value="1"/>
</dbReference>
<evidence type="ECO:0000259" key="6">
    <source>
        <dbReference type="Pfam" id="PF00535"/>
    </source>
</evidence>
<keyword evidence="5" id="KW-1133">Transmembrane helix</keyword>
<comment type="similarity">
    <text evidence="1">Belongs to the glycosyltransferase 2 family.</text>
</comment>
<feature type="transmembrane region" description="Helical" evidence="5">
    <location>
        <begin position="360"/>
        <end position="392"/>
    </location>
</feature>
<sequence length="503" mass="56876">MNTYWNAFVTALQSGPWEHALASIQWIFMIYFVAINLVYLLLNYISAYQIVRYMREYRANYLPPGLREYQPPVSIVLPAHNEEKSVVASVHSLLKTNYPEFEIVVVNDGSSDRTCEALIEAFGLVKVPEAYRARLHTAQVKGVYASARYPHVRMVDKVNGGKSDAINAGINCVRYPLYCVIDADCILQPDSLSRAVRPFLEDRRVVASGGVLRVLNGCKVANGMLAKVGLPDRWLPGFQVIEYLRAFLFGRMGWSPMNALLIISGAFGVFYKERVIAIGGYRDDTVGEDMDLVVRLHRNLRKEKRDYRIVFVPDPVCWTEVPTDISSLAHQRVRWQRGLAESLWSNIGLMFNRRGGAAGWVAFPFMLIFEFFGPVIEVVGYFSMIVLALLGLVPLKAFLIFLAAAVGMGVLLSVNAMLLEELSFGLYARPAQQFRLFAVAVLENFGYRQMISLWRFYGTLLWLLGLRKHHRWGHISRDGSWQQEHADGEAMPADPVADRSSHP</sequence>
<organism evidence="7 8">
    <name type="scientific">Dyella mobilis</name>
    <dbReference type="NCBI Taxonomy" id="1849582"/>
    <lineage>
        <taxon>Bacteria</taxon>
        <taxon>Pseudomonadati</taxon>
        <taxon>Pseudomonadota</taxon>
        <taxon>Gammaproteobacteria</taxon>
        <taxon>Lysobacterales</taxon>
        <taxon>Rhodanobacteraceae</taxon>
        <taxon>Dyella</taxon>
    </lineage>
</organism>
<feature type="region of interest" description="Disordered" evidence="4">
    <location>
        <begin position="483"/>
        <end position="503"/>
    </location>
</feature>
<keyword evidence="2" id="KW-0328">Glycosyltransferase</keyword>
<keyword evidence="8" id="KW-1185">Reference proteome</keyword>
<reference evidence="7" key="1">
    <citation type="submission" date="2020-10" db="EMBL/GenBank/DDBJ databases">
        <title>Phylogeny of dyella-like bacteria.</title>
        <authorList>
            <person name="Fu J."/>
        </authorList>
    </citation>
    <scope>NUCLEOTIDE SEQUENCE</scope>
    <source>
        <strain evidence="7">DHON07</strain>
    </source>
</reference>
<dbReference type="InterPro" id="IPR001173">
    <property type="entry name" value="Glyco_trans_2-like"/>
</dbReference>